<reference evidence="1" key="1">
    <citation type="journal article" date="2014" name="Front. Microbiol.">
        <title>High frequency of phylogenetically diverse reductive dehalogenase-homologous genes in deep subseafloor sedimentary metagenomes.</title>
        <authorList>
            <person name="Kawai M."/>
            <person name="Futagami T."/>
            <person name="Toyoda A."/>
            <person name="Takaki Y."/>
            <person name="Nishi S."/>
            <person name="Hori S."/>
            <person name="Arai W."/>
            <person name="Tsubouchi T."/>
            <person name="Morono Y."/>
            <person name="Uchiyama I."/>
            <person name="Ito T."/>
            <person name="Fujiyama A."/>
            <person name="Inagaki F."/>
            <person name="Takami H."/>
        </authorList>
    </citation>
    <scope>NUCLEOTIDE SEQUENCE</scope>
    <source>
        <strain evidence="1">Expedition CK06-06</strain>
    </source>
</reference>
<protein>
    <submittedName>
        <fullName evidence="1">Uncharacterized protein</fullName>
    </submittedName>
</protein>
<name>X0VU80_9ZZZZ</name>
<sequence length="37" mass="3980">MAKQYINPKTIREDIMAGVVLGVESVPDGLAQGFLAF</sequence>
<dbReference type="EMBL" id="BARS01030440">
    <property type="protein sequence ID" value="GAG21835.1"/>
    <property type="molecule type" value="Genomic_DNA"/>
</dbReference>
<organism evidence="1">
    <name type="scientific">marine sediment metagenome</name>
    <dbReference type="NCBI Taxonomy" id="412755"/>
    <lineage>
        <taxon>unclassified sequences</taxon>
        <taxon>metagenomes</taxon>
        <taxon>ecological metagenomes</taxon>
    </lineage>
</organism>
<accession>X0VU80</accession>
<gene>
    <name evidence="1" type="ORF">S01H1_47476</name>
</gene>
<comment type="caution">
    <text evidence="1">The sequence shown here is derived from an EMBL/GenBank/DDBJ whole genome shotgun (WGS) entry which is preliminary data.</text>
</comment>
<feature type="non-terminal residue" evidence="1">
    <location>
        <position position="37"/>
    </location>
</feature>
<proteinExistence type="predicted"/>
<evidence type="ECO:0000313" key="1">
    <source>
        <dbReference type="EMBL" id="GAG21835.1"/>
    </source>
</evidence>
<dbReference type="AlphaFoldDB" id="X0VU80"/>